<evidence type="ECO:0000256" key="1">
    <source>
        <dbReference type="ARBA" id="ARBA00004328"/>
    </source>
</evidence>
<dbReference type="GO" id="GO:0039694">
    <property type="term" value="P:viral RNA genome replication"/>
    <property type="evidence" value="ECO:0007669"/>
    <property type="project" value="InterPro"/>
</dbReference>
<dbReference type="InterPro" id="IPR014001">
    <property type="entry name" value="Helicase_ATP-bd"/>
</dbReference>
<keyword evidence="13" id="KW-1185">Reference proteome</keyword>
<dbReference type="KEGG" id="vg:80538175"/>
<feature type="domain" description="RdRp catalytic" evidence="10">
    <location>
        <begin position="556"/>
        <end position="685"/>
    </location>
</feature>
<dbReference type="SMART" id="SM00487">
    <property type="entry name" value="DEXDc"/>
    <property type="match status" value="1"/>
</dbReference>
<keyword evidence="5" id="KW-0548">Nucleotidyltransferase</keyword>
<keyword evidence="7" id="KW-0946">Virion</keyword>
<dbReference type="InterPro" id="IPR007094">
    <property type="entry name" value="RNA-dir_pol_PSvirus"/>
</dbReference>
<evidence type="ECO:0000256" key="8">
    <source>
        <dbReference type="ARBA" id="ARBA00022953"/>
    </source>
</evidence>
<keyword evidence="6" id="KW-0547">Nucleotide-binding</keyword>
<dbReference type="InterPro" id="IPR011545">
    <property type="entry name" value="DEAD/DEAH_box_helicase_dom"/>
</dbReference>
<organism evidence="12 13">
    <name type="scientific">Rhizoctonia solani fusarivirus 1</name>
    <dbReference type="NCBI Taxonomy" id="2599953"/>
    <lineage>
        <taxon>Viruses</taxon>
        <taxon>Riboviria</taxon>
        <taxon>Orthornavirae</taxon>
        <taxon>Pisuviricota</taxon>
        <taxon>Duplopiviricetes</taxon>
        <taxon>Durnavirales</taxon>
        <taxon>Fusariviridae</taxon>
        <taxon>Betafusarivirus</taxon>
        <taxon>Betafusarivirus rhizoctoniae</taxon>
    </lineage>
</organism>
<keyword evidence="8" id="KW-0693">Viral RNA replication</keyword>
<evidence type="ECO:0000256" key="5">
    <source>
        <dbReference type="ARBA" id="ARBA00022695"/>
    </source>
</evidence>
<reference evidence="12" key="1">
    <citation type="journal article" date="2019" name="Front. Cell. Infect. Microbiol.">
        <title>Extreme Diversity of Mycoviruses Present in Isolates of Rhizoctonia solani AG2-2 LP From Zoysia japonica From Brazil.</title>
        <authorList>
            <person name="Picarelli M.A.S.C."/>
            <person name="Forgia M."/>
            <person name="Rivas E.B."/>
            <person name="Nerva L."/>
            <person name="Chiapello M."/>
            <person name="Turina M."/>
            <person name="Colariccio A."/>
        </authorList>
    </citation>
    <scope>NUCLEOTIDE SEQUENCE</scope>
    <source>
        <strain evidence="12">BR18</strain>
    </source>
</reference>
<evidence type="ECO:0000256" key="9">
    <source>
        <dbReference type="SAM" id="Phobius"/>
    </source>
</evidence>
<feature type="domain" description="Helicase ATP-binding" evidence="11">
    <location>
        <begin position="1053"/>
        <end position="1204"/>
    </location>
</feature>
<name>A0AAE6HX53_9VIRU</name>
<dbReference type="InterPro" id="IPR043502">
    <property type="entry name" value="DNA/RNA_pol_sf"/>
</dbReference>
<evidence type="ECO:0000313" key="13">
    <source>
        <dbReference type="Proteomes" id="UP000831798"/>
    </source>
</evidence>
<keyword evidence="9" id="KW-1133">Transmembrane helix</keyword>
<dbReference type="GO" id="GO:0044423">
    <property type="term" value="C:virion component"/>
    <property type="evidence" value="ECO:0007669"/>
    <property type="project" value="UniProtKB-KW"/>
</dbReference>
<keyword evidence="9" id="KW-0472">Membrane</keyword>
<protein>
    <submittedName>
        <fullName evidence="12">RNA-dependent RNA polymerase</fullName>
    </submittedName>
</protein>
<dbReference type="GO" id="GO:0005524">
    <property type="term" value="F:ATP binding"/>
    <property type="evidence" value="ECO:0007669"/>
    <property type="project" value="InterPro"/>
</dbReference>
<evidence type="ECO:0000256" key="2">
    <source>
        <dbReference type="ARBA" id="ARBA00004340"/>
    </source>
</evidence>
<evidence type="ECO:0000256" key="3">
    <source>
        <dbReference type="ARBA" id="ARBA00022484"/>
    </source>
</evidence>
<evidence type="ECO:0000256" key="4">
    <source>
        <dbReference type="ARBA" id="ARBA00022679"/>
    </source>
</evidence>
<sequence length="1560" mass="178448">MHPKLLRIVRNVEWIILDLVLHPLPTSLAILMYTMIIGSIVLLSPLIWWMALTLAYMGIGYFTGMKFLIRLSYYLATFGIFSEGLDKSIRLAKTHLVKTIQRLSERDRNFRDILITVRDWLEHTDLTLINKFRMLVSIWLILLGMLTKSLLTNIKRALTVYIVGFSMAILCIVYDIDLVYAQNLLLARLDINLRLVYKVVLEGSPGWTKLADGVEGYVFLTDNLVARLLLTIANALLESELILERHYVAGKKIKYSKVMRSVQVAIARFVDAQRVPQMVRNSVSFDFSGEDQKDIDRVLKESLKRLKEMGYPVDDVEITEAIKGIAGGKFDKDWLLAGSNWRIHQPTIKTYVQHEFDRFRENIVKYKYSLTYANMDNQLESIARYFANPDIKFVTDKQVVTAVWDVLKPLYKDSKIMPSWAILKSWNKKFNVGVFASSEKRNKYGGFRKLKRREWISRLGGLKETKKAFDDMIKYAYTVPTFAQFFTKLENLPPNKWLKDKIRTPVAAMLPQYLAQMTFAMEPNKRFLYEETPIKLGMPLKGSVMATLWERHSRFKHHFAGDCTAFDSTISGPVIELIKIIRKKGYEYHKEQRALEWLIDTTYERIEKAILVSANSGNVHQKGSGLMTGHASTSSDNSMVMVALYLAAWVKLTGRSAAEFKANNELSVYGDDHILSISELAPKVWNWNNIVKTMKGWNIEMREEVPSNGKGVDLTEVPFLKKFCRKPSSTDKLEWKEAFGDLLPPKYITYHDPISLVGKAMADVTNNNPTYRVKRLQSFLYLCAHHREEYDRFLYGIERIFNRNPNVRRELKQHTPSYNRVLQTWYSDNRIPINEPEPSDGEEDFTTEEEGTIYMFGEIGWLEKFLNTMSLVPDLITPTFRALNGSEYAQKLMQDYLGWPKLLLQRTNNTYALGHLQGVLRNSPYEFLSTVVPVPVNVTTSSLLVRHWIFMSLRTGKPRTFFGFFNGFQKKLLDLNFTLNGYVPNVTRTTYFPITNCILVAALSLINIPETPFIDSLILKVKVPDLVGTLDDTLSSVSNYLLNKIPTSFRDIEAPLLTSRQFLVVAPTGSGKSTDMVYYVHSIIRSSRPKVVVVVPRVNLAKGLQSYLSDRFVWTVGCWTGEDQINIESEVLFVTPGVVITHMDSFFNKRYQWVFDECHLKELASVYLYNILLNSEEYVLFTTATPSEENIGRNKGPIVELPSSNPFTYTRENVNVGESRDMSLDFLSAIKRRRMGAPAHAKILVFVDSFAEMDMMLNGLTGKSGSISSRGTSYDDTTQVIVATSSADVGVTVPNVDLVFTKDVQRTGDTRGVMTRRLDDLLIKQRCGRTGRTSNGIAVVVHFEGKHIKEEPPGVAMDELINFAVDNRVSFRFIRDNFNVPFLRDLDNPVCQLVDITIKKIYESTRTTMYEQSRPAGTSDWLPFMILNVAWLMMQVRITPEIIQETYEPYKQTIGKGPALVQCFKELVHLYNHPEDVRETRSKAAIEAYTEYGNAFTHLAHLSDVAKIIACVDWERYTGNSVILDLIHGLAMDLPPPLNARAYFATECILARMKTDTVYI</sequence>
<dbReference type="SUPFAM" id="SSF56672">
    <property type="entry name" value="DNA/RNA polymerases"/>
    <property type="match status" value="1"/>
</dbReference>
<dbReference type="CDD" id="cd18785">
    <property type="entry name" value="SF2_C"/>
    <property type="match status" value="1"/>
</dbReference>
<dbReference type="PROSITE" id="PS50507">
    <property type="entry name" value="RDRP_SSRNA_POS"/>
    <property type="match status" value="1"/>
</dbReference>
<evidence type="ECO:0000259" key="10">
    <source>
        <dbReference type="PROSITE" id="PS50507"/>
    </source>
</evidence>
<comment type="subcellular location">
    <subcellularLocation>
        <location evidence="2">Host cell</location>
    </subcellularLocation>
    <subcellularLocation>
        <location evidence="1">Virion</location>
    </subcellularLocation>
</comment>
<dbReference type="RefSeq" id="YP_010799749.1">
    <property type="nucleotide sequence ID" value="NC_076689.1"/>
</dbReference>
<dbReference type="Gene3D" id="3.40.50.300">
    <property type="entry name" value="P-loop containing nucleotide triphosphate hydrolases"/>
    <property type="match status" value="2"/>
</dbReference>
<dbReference type="GeneID" id="80538175"/>
<dbReference type="InterPro" id="IPR001205">
    <property type="entry name" value="RNA-dir_pol_C"/>
</dbReference>
<dbReference type="GO" id="GO:0003968">
    <property type="term" value="F:RNA-directed RNA polymerase activity"/>
    <property type="evidence" value="ECO:0007669"/>
    <property type="project" value="UniProtKB-KW"/>
</dbReference>
<dbReference type="Proteomes" id="UP000831798">
    <property type="component" value="Segment"/>
</dbReference>
<evidence type="ECO:0000256" key="6">
    <source>
        <dbReference type="ARBA" id="ARBA00022741"/>
    </source>
</evidence>
<dbReference type="Pfam" id="PF00270">
    <property type="entry name" value="DEAD"/>
    <property type="match status" value="1"/>
</dbReference>
<keyword evidence="3 12" id="KW-0696">RNA-directed RNA polymerase</keyword>
<dbReference type="GO" id="GO:0003723">
    <property type="term" value="F:RNA binding"/>
    <property type="evidence" value="ECO:0007669"/>
    <property type="project" value="InterPro"/>
</dbReference>
<evidence type="ECO:0000259" key="11">
    <source>
        <dbReference type="PROSITE" id="PS51192"/>
    </source>
</evidence>
<feature type="transmembrane region" description="Helical" evidence="9">
    <location>
        <begin position="30"/>
        <end position="55"/>
    </location>
</feature>
<dbReference type="EMBL" id="MK558257">
    <property type="protein sequence ID" value="QDW92695.1"/>
    <property type="molecule type" value="Genomic_RNA"/>
</dbReference>
<dbReference type="Gene3D" id="3.30.70.270">
    <property type="match status" value="1"/>
</dbReference>
<dbReference type="PROSITE" id="PS51192">
    <property type="entry name" value="HELICASE_ATP_BIND_1"/>
    <property type="match status" value="1"/>
</dbReference>
<evidence type="ECO:0000256" key="7">
    <source>
        <dbReference type="ARBA" id="ARBA00022844"/>
    </source>
</evidence>
<feature type="transmembrane region" description="Helical" evidence="9">
    <location>
        <begin position="158"/>
        <end position="176"/>
    </location>
</feature>
<dbReference type="InterPro" id="IPR043128">
    <property type="entry name" value="Rev_trsase/Diguanyl_cyclase"/>
</dbReference>
<dbReference type="SUPFAM" id="SSF52540">
    <property type="entry name" value="P-loop containing nucleoside triphosphate hydrolases"/>
    <property type="match status" value="1"/>
</dbReference>
<dbReference type="InterPro" id="IPR027417">
    <property type="entry name" value="P-loop_NTPase"/>
</dbReference>
<dbReference type="Pfam" id="PF00680">
    <property type="entry name" value="RdRP_1"/>
    <property type="match status" value="1"/>
</dbReference>
<evidence type="ECO:0000313" key="12">
    <source>
        <dbReference type="EMBL" id="QDW92695.1"/>
    </source>
</evidence>
<proteinExistence type="predicted"/>
<dbReference type="GO" id="GO:0043657">
    <property type="term" value="C:host cell"/>
    <property type="evidence" value="ECO:0007669"/>
    <property type="project" value="UniProtKB-SubCell"/>
</dbReference>
<keyword evidence="9" id="KW-0812">Transmembrane</keyword>
<dbReference type="GO" id="GO:0006351">
    <property type="term" value="P:DNA-templated transcription"/>
    <property type="evidence" value="ECO:0007669"/>
    <property type="project" value="InterPro"/>
</dbReference>
<keyword evidence="4" id="KW-0808">Transferase</keyword>
<accession>A0AAE6HX53</accession>